<evidence type="ECO:0000313" key="3">
    <source>
        <dbReference type="Proteomes" id="UP001162318"/>
    </source>
</evidence>
<gene>
    <name evidence="2" type="ORF">N5J77_28995</name>
</gene>
<dbReference type="EMBL" id="JAOCKX010000091">
    <property type="protein sequence ID" value="MDH2135170.1"/>
    <property type="molecule type" value="Genomic_DNA"/>
</dbReference>
<evidence type="ECO:0000256" key="1">
    <source>
        <dbReference type="SAM" id="SignalP"/>
    </source>
</evidence>
<feature type="signal peptide" evidence="1">
    <location>
        <begin position="1"/>
        <end position="20"/>
    </location>
</feature>
<keyword evidence="1" id="KW-0732">Signal</keyword>
<feature type="chain" id="PRO_5041425479" description="C-type lysozyme inhibitor domain-containing protein" evidence="1">
    <location>
        <begin position="21"/>
        <end position="123"/>
    </location>
</feature>
<name>A0AA42X0E1_SPHYA</name>
<accession>A0AA42X0E1</accession>
<protein>
    <recommendedName>
        <fullName evidence="4">C-type lysozyme inhibitor domain-containing protein</fullName>
    </recommendedName>
</protein>
<dbReference type="PROSITE" id="PS51257">
    <property type="entry name" value="PROKAR_LIPOPROTEIN"/>
    <property type="match status" value="1"/>
</dbReference>
<evidence type="ECO:0000313" key="2">
    <source>
        <dbReference type="EMBL" id="MDH2135170.1"/>
    </source>
</evidence>
<proteinExistence type="predicted"/>
<sequence>MRVHFLSVFAASILPLIITACDSRSPGQETSNADASVVAAKVQLPPSIIGGHTYRCADNSVVSVDFLKGGEIAILRSPERSQQLRMTAPAAGEPFFADGYVVTGSGPRIGFQRPGEPHQECKG</sequence>
<dbReference type="RefSeq" id="WP_279729899.1">
    <property type="nucleotide sequence ID" value="NZ_JAOCKX010000091.1"/>
</dbReference>
<evidence type="ECO:0008006" key="4">
    <source>
        <dbReference type="Google" id="ProtNLM"/>
    </source>
</evidence>
<comment type="caution">
    <text evidence="2">The sequence shown here is derived from an EMBL/GenBank/DDBJ whole genome shotgun (WGS) entry which is preliminary data.</text>
</comment>
<dbReference type="Proteomes" id="UP001162318">
    <property type="component" value="Unassembled WGS sequence"/>
</dbReference>
<organism evidence="2 3">
    <name type="scientific">Sphingobium yanoikuyae</name>
    <name type="common">Sphingomonas yanoikuyae</name>
    <dbReference type="NCBI Taxonomy" id="13690"/>
    <lineage>
        <taxon>Bacteria</taxon>
        <taxon>Pseudomonadati</taxon>
        <taxon>Pseudomonadota</taxon>
        <taxon>Alphaproteobacteria</taxon>
        <taxon>Sphingomonadales</taxon>
        <taxon>Sphingomonadaceae</taxon>
        <taxon>Sphingobium</taxon>
    </lineage>
</organism>
<dbReference type="AlphaFoldDB" id="A0AA42X0E1"/>
<reference evidence="2" key="1">
    <citation type="submission" date="2022-09" db="EMBL/GenBank/DDBJ databases">
        <title>Intensive care unit water sources are persistently colonized with multi-drug resistant bacteria and are the site of extensive horizontal gene transfer of antibiotic resistance genes.</title>
        <authorList>
            <person name="Diorio-Toth L."/>
        </authorList>
    </citation>
    <scope>NUCLEOTIDE SEQUENCE</scope>
    <source>
        <strain evidence="2">GD03659</strain>
    </source>
</reference>